<dbReference type="EMBL" id="CAJJDP010000094">
    <property type="protein sequence ID" value="CAD8189744.1"/>
    <property type="molecule type" value="Genomic_DNA"/>
</dbReference>
<sequence length="214" mass="25310">MQHQTSRIANYLNLSHSQLDNRWVIYQKNKAAQLPMQTPRVQLKGLTTPTKIEGASNPLLDQQLQFYSFKSYRISTEIINDPPLDQIQVILRENERLKRSLNQKQHIIETLTRTRKVKPRFDFNDFKTNSRSLVQPQSQQESIKPKNIEVKQPISQNYNKRIKLPKIEDSIPNNEDECNFTFANNFFNNNTCKNQKINFKQVFTQAHLKKKFFT</sequence>
<keyword evidence="2" id="KW-1185">Reference proteome</keyword>
<protein>
    <submittedName>
        <fullName evidence="1">Uncharacterized protein</fullName>
    </submittedName>
</protein>
<comment type="caution">
    <text evidence="1">The sequence shown here is derived from an EMBL/GenBank/DDBJ whole genome shotgun (WGS) entry which is preliminary data.</text>
</comment>
<evidence type="ECO:0000313" key="1">
    <source>
        <dbReference type="EMBL" id="CAD8189744.1"/>
    </source>
</evidence>
<proteinExistence type="predicted"/>
<evidence type="ECO:0000313" key="2">
    <source>
        <dbReference type="Proteomes" id="UP000683925"/>
    </source>
</evidence>
<accession>A0A8S1WHM7</accession>
<dbReference type="OrthoDB" id="302433at2759"/>
<dbReference type="OMA" id="QTPRVQI"/>
<gene>
    <name evidence="1" type="ORF">POCTA_138.1.T0950213</name>
</gene>
<organism evidence="1 2">
    <name type="scientific">Paramecium octaurelia</name>
    <dbReference type="NCBI Taxonomy" id="43137"/>
    <lineage>
        <taxon>Eukaryota</taxon>
        <taxon>Sar</taxon>
        <taxon>Alveolata</taxon>
        <taxon>Ciliophora</taxon>
        <taxon>Intramacronucleata</taxon>
        <taxon>Oligohymenophorea</taxon>
        <taxon>Peniculida</taxon>
        <taxon>Parameciidae</taxon>
        <taxon>Paramecium</taxon>
    </lineage>
</organism>
<dbReference type="AlphaFoldDB" id="A0A8S1WHM7"/>
<dbReference type="Proteomes" id="UP000683925">
    <property type="component" value="Unassembled WGS sequence"/>
</dbReference>
<reference evidence="1" key="1">
    <citation type="submission" date="2021-01" db="EMBL/GenBank/DDBJ databases">
        <authorList>
            <consortium name="Genoscope - CEA"/>
            <person name="William W."/>
        </authorList>
    </citation>
    <scope>NUCLEOTIDE SEQUENCE</scope>
</reference>
<name>A0A8S1WHM7_PAROT</name>